<feature type="domain" description="PA" evidence="13">
    <location>
        <begin position="366"/>
        <end position="421"/>
    </location>
</feature>
<dbReference type="Gene3D" id="3.50.30.30">
    <property type="match status" value="1"/>
</dbReference>
<dbReference type="InterPro" id="IPR023827">
    <property type="entry name" value="Peptidase_S8_Asp-AS"/>
</dbReference>
<keyword evidence="4 9" id="KW-0645">Protease</keyword>
<evidence type="ECO:0008006" key="17">
    <source>
        <dbReference type="Google" id="ProtNLM"/>
    </source>
</evidence>
<dbReference type="Pfam" id="PF06280">
    <property type="entry name" value="fn3_5"/>
    <property type="match status" value="1"/>
</dbReference>
<feature type="domain" description="Peptidase S8/S53" evidence="12">
    <location>
        <begin position="145"/>
        <end position="557"/>
    </location>
</feature>
<dbReference type="PANTHER" id="PTHR43806">
    <property type="entry name" value="PEPTIDASE S8"/>
    <property type="match status" value="1"/>
</dbReference>
<dbReference type="PROSITE" id="PS00138">
    <property type="entry name" value="SUBTILASE_SER"/>
    <property type="match status" value="1"/>
</dbReference>
<dbReference type="InterPro" id="IPR050131">
    <property type="entry name" value="Peptidase_S8_subtilisin-like"/>
</dbReference>
<feature type="chain" id="PRO_5043328888" description="Subtilisin-like protease" evidence="11">
    <location>
        <begin position="23"/>
        <end position="875"/>
    </location>
</feature>
<feature type="signal peptide" evidence="11">
    <location>
        <begin position="1"/>
        <end position="22"/>
    </location>
</feature>
<dbReference type="InterPro" id="IPR003137">
    <property type="entry name" value="PA_domain"/>
</dbReference>
<keyword evidence="6 9" id="KW-0378">Hydrolase</keyword>
<feature type="active site" description="Charge relay system" evidence="8 9">
    <location>
        <position position="152"/>
    </location>
</feature>
<dbReference type="InterPro" id="IPR015500">
    <property type="entry name" value="Peptidase_S8_subtilisin-rel"/>
</dbReference>
<evidence type="ECO:0000259" key="12">
    <source>
        <dbReference type="Pfam" id="PF00082"/>
    </source>
</evidence>
<keyword evidence="2" id="KW-0134">Cell wall</keyword>
<dbReference type="InterPro" id="IPR046450">
    <property type="entry name" value="PA_dom_sf"/>
</dbReference>
<dbReference type="PANTHER" id="PTHR43806:SF66">
    <property type="entry name" value="SERIN ENDOPEPTIDASE"/>
    <property type="match status" value="1"/>
</dbReference>
<gene>
    <name evidence="15" type="ORF">VNI00_003889</name>
</gene>
<dbReference type="CDD" id="cd07489">
    <property type="entry name" value="Peptidases_S8_5"/>
    <property type="match status" value="1"/>
</dbReference>
<dbReference type="Pfam" id="PF00082">
    <property type="entry name" value="Peptidase_S8"/>
    <property type="match status" value="1"/>
</dbReference>
<evidence type="ECO:0000256" key="2">
    <source>
        <dbReference type="ARBA" id="ARBA00022512"/>
    </source>
</evidence>
<dbReference type="Pfam" id="PF02225">
    <property type="entry name" value="PA"/>
    <property type="match status" value="1"/>
</dbReference>
<dbReference type="GO" id="GO:0004252">
    <property type="term" value="F:serine-type endopeptidase activity"/>
    <property type="evidence" value="ECO:0007669"/>
    <property type="project" value="UniProtKB-UniRule"/>
</dbReference>
<dbReference type="InterPro" id="IPR023828">
    <property type="entry name" value="Peptidase_S8_Ser-AS"/>
</dbReference>
<evidence type="ECO:0000259" key="14">
    <source>
        <dbReference type="Pfam" id="PF06280"/>
    </source>
</evidence>
<evidence type="ECO:0000256" key="8">
    <source>
        <dbReference type="PIRSR" id="PIRSR615500-1"/>
    </source>
</evidence>
<dbReference type="Gene3D" id="3.40.50.200">
    <property type="entry name" value="Peptidase S8/S53 domain"/>
    <property type="match status" value="1"/>
</dbReference>
<evidence type="ECO:0000256" key="1">
    <source>
        <dbReference type="ARBA" id="ARBA00011073"/>
    </source>
</evidence>
<keyword evidence="7 9" id="KW-0720">Serine protease</keyword>
<dbReference type="InterPro" id="IPR010435">
    <property type="entry name" value="C5a/SBT2-like_Fn3"/>
</dbReference>
<evidence type="ECO:0000313" key="15">
    <source>
        <dbReference type="EMBL" id="KAK7053263.1"/>
    </source>
</evidence>
<keyword evidence="16" id="KW-1185">Reference proteome</keyword>
<dbReference type="PRINTS" id="PR00723">
    <property type="entry name" value="SUBTILISIN"/>
</dbReference>
<dbReference type="InterPro" id="IPR034187">
    <property type="entry name" value="Peptidases_S8_5"/>
</dbReference>
<dbReference type="AlphaFoldDB" id="A0AAW0DNQ8"/>
<evidence type="ECO:0000256" key="7">
    <source>
        <dbReference type="ARBA" id="ARBA00022825"/>
    </source>
</evidence>
<keyword evidence="5 11" id="KW-0732">Signal</keyword>
<evidence type="ECO:0000259" key="13">
    <source>
        <dbReference type="Pfam" id="PF02225"/>
    </source>
</evidence>
<organism evidence="15 16">
    <name type="scientific">Paramarasmius palmivorus</name>
    <dbReference type="NCBI Taxonomy" id="297713"/>
    <lineage>
        <taxon>Eukaryota</taxon>
        <taxon>Fungi</taxon>
        <taxon>Dikarya</taxon>
        <taxon>Basidiomycota</taxon>
        <taxon>Agaricomycotina</taxon>
        <taxon>Agaricomycetes</taxon>
        <taxon>Agaricomycetidae</taxon>
        <taxon>Agaricales</taxon>
        <taxon>Marasmiineae</taxon>
        <taxon>Marasmiaceae</taxon>
        <taxon>Paramarasmius</taxon>
    </lineage>
</organism>
<evidence type="ECO:0000256" key="6">
    <source>
        <dbReference type="ARBA" id="ARBA00022801"/>
    </source>
</evidence>
<dbReference type="InterPro" id="IPR036852">
    <property type="entry name" value="Peptidase_S8/S53_dom_sf"/>
</dbReference>
<dbReference type="PROSITE" id="PS00136">
    <property type="entry name" value="SUBTILASE_ASP"/>
    <property type="match status" value="1"/>
</dbReference>
<evidence type="ECO:0000256" key="4">
    <source>
        <dbReference type="ARBA" id="ARBA00022670"/>
    </source>
</evidence>
<dbReference type="EMBL" id="JAYKXP010000010">
    <property type="protein sequence ID" value="KAK7053263.1"/>
    <property type="molecule type" value="Genomic_DNA"/>
</dbReference>
<feature type="active site" description="Charge relay system" evidence="8 9">
    <location>
        <position position="519"/>
    </location>
</feature>
<feature type="domain" description="C5a peptidase/Subtilisin-like protease SBT2-like Fn3-like" evidence="14">
    <location>
        <begin position="597"/>
        <end position="708"/>
    </location>
</feature>
<dbReference type="Proteomes" id="UP001383192">
    <property type="component" value="Unassembled WGS sequence"/>
</dbReference>
<accession>A0AAW0DNQ8</accession>
<evidence type="ECO:0000313" key="16">
    <source>
        <dbReference type="Proteomes" id="UP001383192"/>
    </source>
</evidence>
<evidence type="ECO:0000256" key="11">
    <source>
        <dbReference type="SAM" id="SignalP"/>
    </source>
</evidence>
<proteinExistence type="inferred from homology"/>
<evidence type="ECO:0000256" key="9">
    <source>
        <dbReference type="PROSITE-ProRule" id="PRU01240"/>
    </source>
</evidence>
<dbReference type="InterPro" id="IPR000209">
    <property type="entry name" value="Peptidase_S8/S53_dom"/>
</dbReference>
<sequence>MGFTAYLATLCLSVLVIRRASAMLQASTKRYIVEMEECATPGSLHRRFYDSLGDQDVPHSIDREFNAPGLFVGAALTLENTEDVSKVAKASGVKAVRPLHIFPGPEPRDFRQSLAGPAPGLLAEQSPNMITGVTKLHAEGYTGVNITIGIIDSGVDYMNIALGGGFGSGFKVIGGYDFVGDDYNGTRSSVPVPDPYPMDCNGHGTHGIIGADPSANPYNISGVAYNASINAYRIFGCVGGASEDLIVAALLRGAEEKNDILSLSLGGKSGWTETSTAVVASRIAKSGIAVAIAAGNDGDSGAWYFSGPADGLDVIAVASLDNPSYPLQSVTISGVEHDPIPYYSFNPLPINGTLPIYATSNDTSIPDDACSPLPNNTPDLSGYIVIVRRGNCTFVEKLTNIAAKGGKQTLIYNNVEGFASILVGNFTAALILPEDGEFLVQQFASGNTVKVNFPQSGGLMQYHDPKGGLISDFSRRVLLTRYGPNFDLFFKPAIAAPGGNILSTLPVANGSYGLDSGTSMATPFVAGSIALLLQAMGKSPDVVQGIRSRLQTTANYVPSNHSEGDPLQTTIQQGAGLVDVFNAIHATTWVTPGEFLLNDTAHFNGKHSFHVRNTGSSEKSYNIRHIPAGTALTIAPGLIVAAPGPVPLIEDHASVSFSTMSFLLGPGQIQEVDVTFTPPNALDPATLPIYSGFIQVDAEDESLHVSYMGVAGSLIEKQIFDPNATALGVPLPVVLDAVGNPQDGPKNYTFNETSEDYPTLVFRLAFGTPLILVDLVDPNTNIATSFNPSLSPDGSKHPVVETLGLLDSFTYVSRDNETDFEVVTVNSTSFENGTAIPDGSYRFLLRALRVTGDPDNESNYESWLSPIVGFFPGEH</sequence>
<evidence type="ECO:0000256" key="5">
    <source>
        <dbReference type="ARBA" id="ARBA00022729"/>
    </source>
</evidence>
<dbReference type="SUPFAM" id="SSF52743">
    <property type="entry name" value="Subtilisin-like"/>
    <property type="match status" value="1"/>
</dbReference>
<keyword evidence="3" id="KW-0964">Secreted</keyword>
<dbReference type="PROSITE" id="PS51892">
    <property type="entry name" value="SUBTILASE"/>
    <property type="match status" value="1"/>
</dbReference>
<reference evidence="15 16" key="1">
    <citation type="submission" date="2024-01" db="EMBL/GenBank/DDBJ databases">
        <title>A draft genome for a cacao thread blight-causing isolate of Paramarasmius palmivorus.</title>
        <authorList>
            <person name="Baruah I.K."/>
            <person name="Bukari Y."/>
            <person name="Amoako-Attah I."/>
            <person name="Meinhardt L.W."/>
            <person name="Bailey B.A."/>
            <person name="Cohen S.P."/>
        </authorList>
    </citation>
    <scope>NUCLEOTIDE SEQUENCE [LARGE SCALE GENOMIC DNA]</scope>
    <source>
        <strain evidence="15 16">GH-12</strain>
    </source>
</reference>
<feature type="active site" description="Charge relay system" evidence="8 9">
    <location>
        <position position="203"/>
    </location>
</feature>
<dbReference type="GO" id="GO:0016020">
    <property type="term" value="C:membrane"/>
    <property type="evidence" value="ECO:0007669"/>
    <property type="project" value="InterPro"/>
</dbReference>
<comment type="caution">
    <text evidence="15">The sequence shown here is derived from an EMBL/GenBank/DDBJ whole genome shotgun (WGS) entry which is preliminary data.</text>
</comment>
<dbReference type="GO" id="GO:0005615">
    <property type="term" value="C:extracellular space"/>
    <property type="evidence" value="ECO:0007669"/>
    <property type="project" value="TreeGrafter"/>
</dbReference>
<dbReference type="CDD" id="cd02124">
    <property type="entry name" value="PA_PoS1_like"/>
    <property type="match status" value="1"/>
</dbReference>
<protein>
    <recommendedName>
        <fullName evidence="17">Subtilisin-like protease</fullName>
    </recommendedName>
</protein>
<comment type="similarity">
    <text evidence="1 9 10">Belongs to the peptidase S8 family.</text>
</comment>
<evidence type="ECO:0000256" key="3">
    <source>
        <dbReference type="ARBA" id="ARBA00022525"/>
    </source>
</evidence>
<evidence type="ECO:0000256" key="10">
    <source>
        <dbReference type="RuleBase" id="RU003355"/>
    </source>
</evidence>
<dbReference type="SUPFAM" id="SSF52025">
    <property type="entry name" value="PA domain"/>
    <property type="match status" value="1"/>
</dbReference>
<name>A0AAW0DNQ8_9AGAR</name>
<dbReference type="GO" id="GO:0006508">
    <property type="term" value="P:proteolysis"/>
    <property type="evidence" value="ECO:0007669"/>
    <property type="project" value="UniProtKB-KW"/>
</dbReference>